<protein>
    <submittedName>
        <fullName evidence="10">Oxidoreductase NAD-binding domain protein</fullName>
    </submittedName>
</protein>
<dbReference type="Gene3D" id="2.40.30.10">
    <property type="entry name" value="Translation factors"/>
    <property type="match status" value="1"/>
</dbReference>
<keyword evidence="3" id="KW-0001">2Fe-2S</keyword>
<proteinExistence type="predicted"/>
<evidence type="ECO:0000256" key="2">
    <source>
        <dbReference type="ARBA" id="ARBA00022630"/>
    </source>
</evidence>
<dbReference type="eggNOG" id="COG1018">
    <property type="taxonomic scope" value="Bacteria"/>
</dbReference>
<evidence type="ECO:0000256" key="8">
    <source>
        <dbReference type="ARBA" id="ARBA00023014"/>
    </source>
</evidence>
<comment type="cofactor">
    <cofactor evidence="1">
        <name>FAD</name>
        <dbReference type="ChEBI" id="CHEBI:57692"/>
    </cofactor>
</comment>
<dbReference type="Pfam" id="PF00175">
    <property type="entry name" value="NAD_binding_1"/>
    <property type="match status" value="1"/>
</dbReference>
<keyword evidence="11" id="KW-1185">Reference proteome</keyword>
<dbReference type="SUPFAM" id="SSF52343">
    <property type="entry name" value="Ferredoxin reductase-like, C-terminal NADP-linked domain"/>
    <property type="match status" value="1"/>
</dbReference>
<evidence type="ECO:0000259" key="9">
    <source>
        <dbReference type="PROSITE" id="PS51384"/>
    </source>
</evidence>
<evidence type="ECO:0000256" key="1">
    <source>
        <dbReference type="ARBA" id="ARBA00001974"/>
    </source>
</evidence>
<keyword evidence="7" id="KW-0408">Iron</keyword>
<dbReference type="PANTHER" id="PTHR47354:SF8">
    <property type="entry name" value="1,2-PHENYLACETYL-COA EPOXIDASE, SUBUNIT E"/>
    <property type="match status" value="1"/>
</dbReference>
<evidence type="ECO:0000256" key="5">
    <source>
        <dbReference type="ARBA" id="ARBA00022827"/>
    </source>
</evidence>
<keyword evidence="2" id="KW-0285">Flavoprotein</keyword>
<comment type="caution">
    <text evidence="10">The sequence shown here is derived from an EMBL/GenBank/DDBJ whole genome shotgun (WGS) entry which is preliminary data.</text>
</comment>
<dbReference type="GO" id="GO:0051537">
    <property type="term" value="F:2 iron, 2 sulfur cluster binding"/>
    <property type="evidence" value="ECO:0007669"/>
    <property type="project" value="UniProtKB-KW"/>
</dbReference>
<dbReference type="HOGENOM" id="CLU_003827_7_3_9"/>
<dbReference type="Proteomes" id="UP000003494">
    <property type="component" value="Unassembled WGS sequence"/>
</dbReference>
<feature type="domain" description="FAD-binding FR-type" evidence="9">
    <location>
        <begin position="17"/>
        <end position="122"/>
    </location>
</feature>
<gene>
    <name evidence="10" type="ORF">GCWU000342_02080</name>
</gene>
<reference evidence="10" key="1">
    <citation type="submission" date="2009-04" db="EMBL/GenBank/DDBJ databases">
        <authorList>
            <person name="Weinstock G."/>
            <person name="Sodergren E."/>
            <person name="Clifton S."/>
            <person name="Fulton L."/>
            <person name="Fulton B."/>
            <person name="Courtney L."/>
            <person name="Fronick C."/>
            <person name="Harrison M."/>
            <person name="Strong C."/>
            <person name="Farmer C."/>
            <person name="Delahaunty K."/>
            <person name="Markovic C."/>
            <person name="Hall O."/>
            <person name="Minx P."/>
            <person name="Tomlinson C."/>
            <person name="Mitreva M."/>
            <person name="Nelson J."/>
            <person name="Hou S."/>
            <person name="Wollam A."/>
            <person name="Pepin K.H."/>
            <person name="Johnson M."/>
            <person name="Bhonagiri V."/>
            <person name="Nash W.E."/>
            <person name="Warren W."/>
            <person name="Chinwalla A."/>
            <person name="Mardis E.R."/>
            <person name="Wilson R.K."/>
        </authorList>
    </citation>
    <scope>NUCLEOTIDE SEQUENCE [LARGE SCALE GENOMIC DNA]</scope>
    <source>
        <strain evidence="10">DSM 14600</strain>
    </source>
</reference>
<keyword evidence="4" id="KW-0479">Metal-binding</keyword>
<dbReference type="GO" id="GO:0016491">
    <property type="term" value="F:oxidoreductase activity"/>
    <property type="evidence" value="ECO:0007669"/>
    <property type="project" value="UniProtKB-KW"/>
</dbReference>
<dbReference type="GO" id="GO:0050660">
    <property type="term" value="F:flavin adenine dinucleotide binding"/>
    <property type="evidence" value="ECO:0007669"/>
    <property type="project" value="TreeGrafter"/>
</dbReference>
<evidence type="ECO:0000313" key="10">
    <source>
        <dbReference type="EMBL" id="EEP27386.1"/>
    </source>
</evidence>
<keyword evidence="8" id="KW-0411">Iron-sulfur</keyword>
<accession>C4GDA7</accession>
<name>C4GDA7_9FIRM</name>
<evidence type="ECO:0000256" key="7">
    <source>
        <dbReference type="ARBA" id="ARBA00023004"/>
    </source>
</evidence>
<dbReference type="PROSITE" id="PS51384">
    <property type="entry name" value="FAD_FR"/>
    <property type="match status" value="1"/>
</dbReference>
<dbReference type="PANTHER" id="PTHR47354">
    <property type="entry name" value="NADH OXIDOREDUCTASE HCR"/>
    <property type="match status" value="1"/>
</dbReference>
<evidence type="ECO:0000313" key="11">
    <source>
        <dbReference type="Proteomes" id="UP000003494"/>
    </source>
</evidence>
<evidence type="ECO:0000256" key="4">
    <source>
        <dbReference type="ARBA" id="ARBA00022723"/>
    </source>
</evidence>
<evidence type="ECO:0000256" key="6">
    <source>
        <dbReference type="ARBA" id="ARBA00023002"/>
    </source>
</evidence>
<dbReference type="EMBL" id="ACIP02000007">
    <property type="protein sequence ID" value="EEP27386.1"/>
    <property type="molecule type" value="Genomic_DNA"/>
</dbReference>
<dbReference type="InterPro" id="IPR050415">
    <property type="entry name" value="MRET"/>
</dbReference>
<keyword evidence="5" id="KW-0274">FAD</keyword>
<evidence type="ECO:0000256" key="3">
    <source>
        <dbReference type="ARBA" id="ARBA00022714"/>
    </source>
</evidence>
<dbReference type="InterPro" id="IPR001433">
    <property type="entry name" value="OxRdtase_FAD/NAD-bd"/>
</dbReference>
<organism evidence="10 11">
    <name type="scientific">Shuttleworthella satelles DSM 14600</name>
    <dbReference type="NCBI Taxonomy" id="626523"/>
    <lineage>
        <taxon>Bacteria</taxon>
        <taxon>Bacillati</taxon>
        <taxon>Bacillota</taxon>
        <taxon>Clostridia</taxon>
        <taxon>Lachnospirales</taxon>
        <taxon>Lachnospiraceae</taxon>
        <taxon>Shuttleworthella</taxon>
    </lineage>
</organism>
<dbReference type="CDD" id="cd00322">
    <property type="entry name" value="FNR_like"/>
    <property type="match status" value="1"/>
</dbReference>
<dbReference type="InterPro" id="IPR017938">
    <property type="entry name" value="Riboflavin_synthase-like_b-brl"/>
</dbReference>
<dbReference type="STRING" id="626523.GCWU000342_02080"/>
<sequence length="248" mass="28096">MLVIQGDCMGKENWYSMEFRQAKVTKIVKETSDIYSIQMEIPEGYTWRAGQYAIWQLQDYVAPEGEKEDRVFTIASAMEDHFLMFSTRIADQHSWFKDILLRQLEAGDTMLVSAPLGEMDIDMEGKERSLLIAGGIGVTPIRSLLRHYSSNNVPTHKIQLLYADNRGEFAYGDFWKQIEGKMPNVKLQLLTDSNVFAEKARNYAVSHGNEAEYLIAGSPGMNQAFKKSLTEAGVSGGNMKTDEFFGYE</sequence>
<dbReference type="InterPro" id="IPR039261">
    <property type="entry name" value="FNR_nucleotide-bd"/>
</dbReference>
<dbReference type="SUPFAM" id="SSF63380">
    <property type="entry name" value="Riboflavin synthase domain-like"/>
    <property type="match status" value="1"/>
</dbReference>
<dbReference type="Gene3D" id="3.40.50.80">
    <property type="entry name" value="Nucleotide-binding domain of ferredoxin-NADP reductase (FNR) module"/>
    <property type="match status" value="1"/>
</dbReference>
<dbReference type="InterPro" id="IPR017927">
    <property type="entry name" value="FAD-bd_FR_type"/>
</dbReference>
<keyword evidence="6" id="KW-0560">Oxidoreductase</keyword>
<dbReference type="GO" id="GO:0046872">
    <property type="term" value="F:metal ion binding"/>
    <property type="evidence" value="ECO:0007669"/>
    <property type="project" value="UniProtKB-KW"/>
</dbReference>
<dbReference type="AlphaFoldDB" id="C4GDA7"/>